<protein>
    <submittedName>
        <fullName evidence="1">Uncharacterized protein</fullName>
    </submittedName>
</protein>
<reference evidence="1" key="1">
    <citation type="submission" date="2024-04" db="EMBL/GenBank/DDBJ databases">
        <authorList>
            <person name="Jaglan A.B."/>
            <person name="Vashisth M."/>
            <person name="Anand T."/>
            <person name="Virmani N."/>
            <person name="Bera B."/>
            <person name="Vaid R."/>
        </authorList>
    </citation>
    <scope>NUCLEOTIDE SEQUENCE</scope>
</reference>
<sequence>MVMFGLLKGGLRKLATEKEQRHSLSLQRKESVLSMAQAI</sequence>
<evidence type="ECO:0000313" key="1">
    <source>
        <dbReference type="EMBL" id="XBS49806.1"/>
    </source>
</evidence>
<organism evidence="1">
    <name type="scientific">Salmonella phage SalP219</name>
    <dbReference type="NCBI Taxonomy" id="3158864"/>
    <lineage>
        <taxon>Viruses</taxon>
        <taxon>Duplodnaviria</taxon>
        <taxon>Heunggongvirae</taxon>
        <taxon>Uroviricota</taxon>
        <taxon>Caudoviricetes</taxon>
        <taxon>Vequintavirinae</taxon>
        <taxon>Seunavirus</taxon>
    </lineage>
</organism>
<proteinExistence type="predicted"/>
<accession>A0AAU7PI59</accession>
<dbReference type="EMBL" id="PP595732">
    <property type="protein sequence ID" value="XBS49806.1"/>
    <property type="molecule type" value="Genomic_DNA"/>
</dbReference>
<name>A0AAU7PI59_9CAUD</name>